<reference evidence="9" key="1">
    <citation type="submission" date="2015-12" db="EMBL/GenBank/DDBJ databases">
        <title>Complete genome sequences of two moderately thermophilic Paenibacillus species.</title>
        <authorList>
            <person name="Butler R.III."/>
            <person name="Wang J."/>
            <person name="Stark B.C."/>
            <person name="Pombert J.-F."/>
        </authorList>
    </citation>
    <scope>NUCLEOTIDE SEQUENCE [LARGE SCALE GENOMIC DNA]</scope>
    <source>
        <strain evidence="9">32O-Y</strain>
    </source>
</reference>
<dbReference type="GO" id="GO:0005886">
    <property type="term" value="C:plasma membrane"/>
    <property type="evidence" value="ECO:0007669"/>
    <property type="project" value="UniProtKB-SubCell"/>
</dbReference>
<comment type="similarity">
    <text evidence="7">Belongs to the binding-protein-dependent transport system permease family.</text>
</comment>
<keyword evidence="4 7" id="KW-0812">Transmembrane</keyword>
<dbReference type="EMBL" id="CP013652">
    <property type="protein sequence ID" value="ALS21103.1"/>
    <property type="molecule type" value="Genomic_DNA"/>
</dbReference>
<dbReference type="InterPro" id="IPR000515">
    <property type="entry name" value="MetI-like"/>
</dbReference>
<dbReference type="CDD" id="cd06261">
    <property type="entry name" value="TM_PBP2"/>
    <property type="match status" value="1"/>
</dbReference>
<dbReference type="PANTHER" id="PTHR43163:SF6">
    <property type="entry name" value="DIPEPTIDE TRANSPORT SYSTEM PERMEASE PROTEIN DPPB-RELATED"/>
    <property type="match status" value="1"/>
</dbReference>
<dbReference type="KEGG" id="pnp:IJ22_07190"/>
<dbReference type="STRING" id="162209.IJ22_07190"/>
<evidence type="ECO:0000256" key="7">
    <source>
        <dbReference type="RuleBase" id="RU363032"/>
    </source>
</evidence>
<evidence type="ECO:0000256" key="6">
    <source>
        <dbReference type="ARBA" id="ARBA00023136"/>
    </source>
</evidence>
<accession>A0A0U2MUH4</accession>
<dbReference type="Proteomes" id="UP000061660">
    <property type="component" value="Chromosome"/>
</dbReference>
<dbReference type="PATRIC" id="fig|162209.4.peg.764"/>
<name>A0A0U2MUH4_9BACL</name>
<dbReference type="Pfam" id="PF19300">
    <property type="entry name" value="BPD_transp_1_N"/>
    <property type="match status" value="1"/>
</dbReference>
<evidence type="ECO:0000313" key="9">
    <source>
        <dbReference type="Proteomes" id="UP000061660"/>
    </source>
</evidence>
<organism evidence="8 9">
    <name type="scientific">Paenibacillus naphthalenovorans</name>
    <dbReference type="NCBI Taxonomy" id="162209"/>
    <lineage>
        <taxon>Bacteria</taxon>
        <taxon>Bacillati</taxon>
        <taxon>Bacillota</taxon>
        <taxon>Bacilli</taxon>
        <taxon>Bacillales</taxon>
        <taxon>Paenibacillaceae</taxon>
        <taxon>Paenibacillus</taxon>
    </lineage>
</organism>
<sequence length="317" mass="35060">MLRYLVLRTFMTIPILFGVSIVVFILIQLIPGDPVRTMLGTEATQEAVEQLRKDMGFDQPLYVQYVHWLLKVLQGDFGKSIALHVPVADLLLPKLGNTIILTIGSMLVCTLIGGMTGIIAGLKKDSWFDRISSGWALIGASMPVFWLALMLMWFFSIYLGILPVSGMYNLRNPGGIPDLLLHLILPSVATATVSTAVIARITRSVIIEIQQKEYVRFFQSFGLSSFTNTTRHVLRNAFSPILNITGLQIGYIMGGALFSEVVFAWPGLGQRIYIAITAKDYPVIQAGILMIAVAFVLVNLMIDIINMAINPKLRDSI</sequence>
<evidence type="ECO:0000256" key="3">
    <source>
        <dbReference type="ARBA" id="ARBA00022475"/>
    </source>
</evidence>
<reference evidence="8 9" key="2">
    <citation type="journal article" date="2016" name="Genome Announc.">
        <title>Complete Genome Sequences of Two Interactive Moderate Thermophiles, Paenibacillus napthalenovorans 32O-Y and Paenibacillus sp. 32O-W.</title>
        <authorList>
            <person name="Butler R.R.III."/>
            <person name="Wang J."/>
            <person name="Stark B.C."/>
            <person name="Pombert J.F."/>
        </authorList>
    </citation>
    <scope>NUCLEOTIDE SEQUENCE [LARGE SCALE GENOMIC DNA]</scope>
    <source>
        <strain evidence="8 9">32O-Y</strain>
    </source>
</reference>
<feature type="transmembrane region" description="Helical" evidence="7">
    <location>
        <begin position="241"/>
        <end position="263"/>
    </location>
</feature>
<gene>
    <name evidence="8" type="ORF">IJ22_07190</name>
</gene>
<keyword evidence="3" id="KW-1003">Cell membrane</keyword>
<keyword evidence="5 7" id="KW-1133">Transmembrane helix</keyword>
<feature type="transmembrane region" description="Helical" evidence="7">
    <location>
        <begin position="12"/>
        <end position="30"/>
    </location>
</feature>
<feature type="transmembrane region" description="Helical" evidence="7">
    <location>
        <begin position="134"/>
        <end position="159"/>
    </location>
</feature>
<protein>
    <submittedName>
        <fullName evidence="8">Glutathione ABC transporter permease</fullName>
    </submittedName>
</protein>
<evidence type="ECO:0000256" key="5">
    <source>
        <dbReference type="ARBA" id="ARBA00022989"/>
    </source>
</evidence>
<keyword evidence="6 7" id="KW-0472">Membrane</keyword>
<proteinExistence type="inferred from homology"/>
<dbReference type="InterPro" id="IPR045621">
    <property type="entry name" value="BPD_transp_1_N"/>
</dbReference>
<dbReference type="PROSITE" id="PS50928">
    <property type="entry name" value="ABC_TM1"/>
    <property type="match status" value="1"/>
</dbReference>
<dbReference type="AlphaFoldDB" id="A0A0U2MUH4"/>
<evidence type="ECO:0000256" key="2">
    <source>
        <dbReference type="ARBA" id="ARBA00022448"/>
    </source>
</evidence>
<dbReference type="OrthoDB" id="24153at2"/>
<evidence type="ECO:0000256" key="1">
    <source>
        <dbReference type="ARBA" id="ARBA00004651"/>
    </source>
</evidence>
<comment type="subcellular location">
    <subcellularLocation>
        <location evidence="1 7">Cell membrane</location>
        <topology evidence="1 7">Multi-pass membrane protein</topology>
    </subcellularLocation>
</comment>
<keyword evidence="9" id="KW-1185">Reference proteome</keyword>
<keyword evidence="2 7" id="KW-0813">Transport</keyword>
<evidence type="ECO:0000313" key="8">
    <source>
        <dbReference type="EMBL" id="ALS21103.1"/>
    </source>
</evidence>
<dbReference type="InterPro" id="IPR035906">
    <property type="entry name" value="MetI-like_sf"/>
</dbReference>
<dbReference type="Pfam" id="PF00528">
    <property type="entry name" value="BPD_transp_1"/>
    <property type="match status" value="1"/>
</dbReference>
<feature type="transmembrane region" description="Helical" evidence="7">
    <location>
        <begin position="179"/>
        <end position="202"/>
    </location>
</feature>
<evidence type="ECO:0000256" key="4">
    <source>
        <dbReference type="ARBA" id="ARBA00022692"/>
    </source>
</evidence>
<dbReference type="PANTHER" id="PTHR43163">
    <property type="entry name" value="DIPEPTIDE TRANSPORT SYSTEM PERMEASE PROTEIN DPPB-RELATED"/>
    <property type="match status" value="1"/>
</dbReference>
<dbReference type="GO" id="GO:0055085">
    <property type="term" value="P:transmembrane transport"/>
    <property type="evidence" value="ECO:0007669"/>
    <property type="project" value="InterPro"/>
</dbReference>
<dbReference type="Gene3D" id="1.10.3720.10">
    <property type="entry name" value="MetI-like"/>
    <property type="match status" value="1"/>
</dbReference>
<dbReference type="SUPFAM" id="SSF161098">
    <property type="entry name" value="MetI-like"/>
    <property type="match status" value="1"/>
</dbReference>
<feature type="transmembrane region" description="Helical" evidence="7">
    <location>
        <begin position="283"/>
        <end position="305"/>
    </location>
</feature>
<dbReference type="RefSeq" id="WP_054817994.1">
    <property type="nucleotide sequence ID" value="NZ_CP013652.1"/>
</dbReference>
<feature type="transmembrane region" description="Helical" evidence="7">
    <location>
        <begin position="99"/>
        <end position="122"/>
    </location>
</feature>